<dbReference type="InterPro" id="IPR036633">
    <property type="entry name" value="Prn/Lys/Arg_de-COase_C_sf"/>
</dbReference>
<evidence type="ECO:0000259" key="1">
    <source>
        <dbReference type="Pfam" id="PF03711"/>
    </source>
</evidence>
<proteinExistence type="predicted"/>
<dbReference type="Proteomes" id="UP000680750">
    <property type="component" value="Chromosome"/>
</dbReference>
<keyword evidence="3" id="KW-1185">Reference proteome</keyword>
<dbReference type="Pfam" id="PF05800">
    <property type="entry name" value="GvpO"/>
    <property type="match status" value="1"/>
</dbReference>
<name>A0A810LBR0_9ACTN</name>
<dbReference type="SUPFAM" id="SSF55904">
    <property type="entry name" value="Ornithine decarboxylase C-terminal domain"/>
    <property type="match status" value="1"/>
</dbReference>
<sequence length="213" mass="22688">MKRSAARVSAEMSTPCPPGVPRILPGERIAEPLVRCLATGADSGIVCPDAAGSTVRSVRVVTADDGTGPRRSPVAGAFAASGLRLAQPGIQPPSVHRLHSIHPPPWGCSGMTEKTARRDTARSSAKRGPALAASRQAMTQLAELTGRTPDSVSALEPTDDGWRFRVEIVELERIPQTTSVLASYEVDADPDGNVVSYRRLQRYTRNGTEGPRQ</sequence>
<organism evidence="2 3">
    <name type="scientific">Actinocatenispora sera</name>
    <dbReference type="NCBI Taxonomy" id="390989"/>
    <lineage>
        <taxon>Bacteria</taxon>
        <taxon>Bacillati</taxon>
        <taxon>Actinomycetota</taxon>
        <taxon>Actinomycetes</taxon>
        <taxon>Micromonosporales</taxon>
        <taxon>Micromonosporaceae</taxon>
        <taxon>Actinocatenispora</taxon>
    </lineage>
</organism>
<evidence type="ECO:0000313" key="2">
    <source>
        <dbReference type="EMBL" id="BCJ31696.1"/>
    </source>
</evidence>
<dbReference type="EMBL" id="AP023354">
    <property type="protein sequence ID" value="BCJ31696.1"/>
    <property type="molecule type" value="Genomic_DNA"/>
</dbReference>
<accession>A0A810LBR0</accession>
<dbReference type="Gene3D" id="3.90.105.10">
    <property type="entry name" value="Molybdopterin biosynthesis moea protein, domain 2"/>
    <property type="match status" value="1"/>
</dbReference>
<dbReference type="KEGG" id="aser:Asera_58040"/>
<feature type="domain" description="Orn/Lys/Arg decarboxylase C-terminal" evidence="1">
    <location>
        <begin position="4"/>
        <end position="35"/>
    </location>
</feature>
<dbReference type="GO" id="GO:0003824">
    <property type="term" value="F:catalytic activity"/>
    <property type="evidence" value="ECO:0007669"/>
    <property type="project" value="InterPro"/>
</dbReference>
<dbReference type="InterPro" id="IPR008286">
    <property type="entry name" value="Prn/Lys/Arg_de-COase_C"/>
</dbReference>
<dbReference type="OrthoDB" id="163447at2"/>
<dbReference type="GO" id="GO:0031412">
    <property type="term" value="P:gas vesicle organization"/>
    <property type="evidence" value="ECO:0007669"/>
    <property type="project" value="InterPro"/>
</dbReference>
<gene>
    <name evidence="2" type="ORF">Asera_58040</name>
</gene>
<dbReference type="Pfam" id="PF03711">
    <property type="entry name" value="OKR_DC_1_C"/>
    <property type="match status" value="1"/>
</dbReference>
<dbReference type="AlphaFoldDB" id="A0A810LBR0"/>
<evidence type="ECO:0000313" key="3">
    <source>
        <dbReference type="Proteomes" id="UP000680750"/>
    </source>
</evidence>
<dbReference type="InterPro" id="IPR008634">
    <property type="entry name" value="Gas-vesicle_GvpO"/>
</dbReference>
<protein>
    <recommendedName>
        <fullName evidence="1">Orn/Lys/Arg decarboxylase C-terminal domain-containing protein</fullName>
    </recommendedName>
</protein>
<reference evidence="2" key="1">
    <citation type="submission" date="2020-08" db="EMBL/GenBank/DDBJ databases">
        <title>Whole genome shotgun sequence of Actinocatenispora sera NBRC 101916.</title>
        <authorList>
            <person name="Komaki H."/>
            <person name="Tamura T."/>
        </authorList>
    </citation>
    <scope>NUCLEOTIDE SEQUENCE</scope>
    <source>
        <strain evidence="2">NBRC 101916</strain>
    </source>
</reference>